<dbReference type="EMBL" id="LRHK01000001">
    <property type="protein sequence ID" value="KWX18647.1"/>
    <property type="molecule type" value="Genomic_DNA"/>
</dbReference>
<proteinExistence type="predicted"/>
<reference evidence="1 3" key="1">
    <citation type="submission" date="2016-01" db="EMBL/GenBank/DDBJ databases">
        <title>Molecular Mechanisms for transfer of large genomic segments between Enterococcus faecium strains.</title>
        <authorList>
            <person name="Garcia-Solache M.A."/>
            <person name="Lebreton F."/>
            <person name="Mclaughlin R.E."/>
            <person name="Whiteaker J.D."/>
            <person name="Gilmore M.S."/>
            <person name="Rice L.B."/>
        </authorList>
    </citation>
    <scope>NUCLEOTIDE SEQUENCE [LARGE SCALE GENOMIC DNA]</scope>
    <source>
        <strain evidence="1 3">D344RRF x C68</strain>
    </source>
</reference>
<dbReference type="EMBL" id="FKLM01000175">
    <property type="protein sequence ID" value="SAM54771.1"/>
    <property type="molecule type" value="Genomic_DNA"/>
</dbReference>
<organism evidence="1 3">
    <name type="scientific">Enterococcus faecium</name>
    <name type="common">Streptococcus faecium</name>
    <dbReference type="NCBI Taxonomy" id="1352"/>
    <lineage>
        <taxon>Bacteria</taxon>
        <taxon>Bacillati</taxon>
        <taxon>Bacillota</taxon>
        <taxon>Bacilli</taxon>
        <taxon>Lactobacillales</taxon>
        <taxon>Enterococcaceae</taxon>
        <taxon>Enterococcus</taxon>
    </lineage>
</organism>
<dbReference type="AlphaFoldDB" id="A0A132P8S0"/>
<reference evidence="2 4" key="2">
    <citation type="submission" date="2016-04" db="EMBL/GenBank/DDBJ databases">
        <authorList>
            <person name="Millard A."/>
        </authorList>
    </citation>
    <scope>NUCLEOTIDE SEQUENCE [LARGE SCALE GENOMIC DNA]</scope>
    <source>
        <strain evidence="2">Isolate 22</strain>
    </source>
</reference>
<protein>
    <submittedName>
        <fullName evidence="1">Transposase</fullName>
    </submittedName>
</protein>
<name>A0A132P8S0_ENTFC</name>
<comment type="caution">
    <text evidence="1">The sequence shown here is derived from an EMBL/GenBank/DDBJ whole genome shotgun (WGS) entry which is preliminary data.</text>
</comment>
<dbReference type="Proteomes" id="UP000183509">
    <property type="component" value="Unassembled WGS sequence"/>
</dbReference>
<accession>A0A132P8S0</accession>
<evidence type="ECO:0000313" key="4">
    <source>
        <dbReference type="Proteomes" id="UP000183509"/>
    </source>
</evidence>
<sequence>MFKNYTINQKILPLDMEQYISETDVAFAVNALVEEKIKVDLYVSSKFTNVKVVGADLFVVNVRKQKVSETDKF</sequence>
<evidence type="ECO:0000313" key="2">
    <source>
        <dbReference type="EMBL" id="SAM54771.1"/>
    </source>
</evidence>
<gene>
    <name evidence="1" type="ORF">AWT83_09275</name>
    <name evidence="2" type="ORF">DTPHA_603197</name>
</gene>
<evidence type="ECO:0000313" key="3">
    <source>
        <dbReference type="Proteomes" id="UP000070452"/>
    </source>
</evidence>
<evidence type="ECO:0000313" key="1">
    <source>
        <dbReference type="EMBL" id="KWX18647.1"/>
    </source>
</evidence>
<dbReference type="Proteomes" id="UP000070452">
    <property type="component" value="Unassembled WGS sequence"/>
</dbReference>